<keyword evidence="3" id="KW-0677">Repeat</keyword>
<keyword evidence="13" id="KW-1185">Reference proteome</keyword>
<evidence type="ECO:0000256" key="6">
    <source>
        <dbReference type="ARBA" id="ARBA00023015"/>
    </source>
</evidence>
<comment type="subcellular location">
    <subcellularLocation>
        <location evidence="1">Nucleus</location>
    </subcellularLocation>
</comment>
<comment type="caution">
    <text evidence="12">The sequence shown here is derived from an EMBL/GenBank/DDBJ whole genome shotgun (WGS) entry which is preliminary data.</text>
</comment>
<keyword evidence="2" id="KW-0479">Metal-binding</keyword>
<protein>
    <submittedName>
        <fullName evidence="12">PHD-finger domain-containing protein</fullName>
    </submittedName>
</protein>
<dbReference type="CDD" id="cd21085">
    <property type="entry name" value="WH_NTD_PHF10"/>
    <property type="match status" value="1"/>
</dbReference>
<feature type="region of interest" description="Disordered" evidence="10">
    <location>
        <begin position="1"/>
        <end position="90"/>
    </location>
</feature>
<keyword evidence="8" id="KW-0539">Nucleus</keyword>
<dbReference type="InterPro" id="IPR013083">
    <property type="entry name" value="Znf_RING/FYVE/PHD"/>
</dbReference>
<evidence type="ECO:0000313" key="13">
    <source>
        <dbReference type="Proteomes" id="UP001201812"/>
    </source>
</evidence>
<dbReference type="GO" id="GO:0005634">
    <property type="term" value="C:nucleus"/>
    <property type="evidence" value="ECO:0007669"/>
    <property type="project" value="UniProtKB-SubCell"/>
</dbReference>
<dbReference type="AlphaFoldDB" id="A0AAD4NBF0"/>
<reference evidence="12" key="1">
    <citation type="submission" date="2022-01" db="EMBL/GenBank/DDBJ databases">
        <title>Genome Sequence Resource for Two Populations of Ditylenchus destructor, the Migratory Endoparasitic Phytonematode.</title>
        <authorList>
            <person name="Zhang H."/>
            <person name="Lin R."/>
            <person name="Xie B."/>
        </authorList>
    </citation>
    <scope>NUCLEOTIDE SEQUENCE</scope>
    <source>
        <strain evidence="12">BazhouSP</strain>
    </source>
</reference>
<feature type="domain" description="PHD-type" evidence="11">
    <location>
        <begin position="467"/>
        <end position="515"/>
    </location>
</feature>
<keyword evidence="5" id="KW-0862">Zinc</keyword>
<feature type="compositionally biased region" description="Basic and acidic residues" evidence="10">
    <location>
        <begin position="56"/>
        <end position="72"/>
    </location>
</feature>
<evidence type="ECO:0000259" key="11">
    <source>
        <dbReference type="PROSITE" id="PS50016"/>
    </source>
</evidence>
<organism evidence="12 13">
    <name type="scientific">Ditylenchus destructor</name>
    <dbReference type="NCBI Taxonomy" id="166010"/>
    <lineage>
        <taxon>Eukaryota</taxon>
        <taxon>Metazoa</taxon>
        <taxon>Ecdysozoa</taxon>
        <taxon>Nematoda</taxon>
        <taxon>Chromadorea</taxon>
        <taxon>Rhabditida</taxon>
        <taxon>Tylenchina</taxon>
        <taxon>Tylenchomorpha</taxon>
        <taxon>Sphaerularioidea</taxon>
        <taxon>Anguinidae</taxon>
        <taxon>Anguininae</taxon>
        <taxon>Ditylenchus</taxon>
    </lineage>
</organism>
<evidence type="ECO:0000256" key="4">
    <source>
        <dbReference type="ARBA" id="ARBA00022771"/>
    </source>
</evidence>
<evidence type="ECO:0000256" key="2">
    <source>
        <dbReference type="ARBA" id="ARBA00022723"/>
    </source>
</evidence>
<evidence type="ECO:0000313" key="12">
    <source>
        <dbReference type="EMBL" id="KAI1723852.1"/>
    </source>
</evidence>
<dbReference type="SUPFAM" id="SSF57903">
    <property type="entry name" value="FYVE/PHD zinc finger"/>
    <property type="match status" value="2"/>
</dbReference>
<accession>A0AAD4NBF0</accession>
<dbReference type="EMBL" id="JAKKPZ010000003">
    <property type="protein sequence ID" value="KAI1723852.1"/>
    <property type="molecule type" value="Genomic_DNA"/>
</dbReference>
<keyword evidence="6" id="KW-0805">Transcription regulation</keyword>
<keyword evidence="7" id="KW-0804">Transcription</keyword>
<dbReference type="InterPro" id="IPR001965">
    <property type="entry name" value="Znf_PHD"/>
</dbReference>
<dbReference type="SMART" id="SM00249">
    <property type="entry name" value="PHD"/>
    <property type="match status" value="2"/>
</dbReference>
<feature type="compositionally biased region" description="Low complexity" evidence="10">
    <location>
        <begin position="380"/>
        <end position="402"/>
    </location>
</feature>
<dbReference type="Gene3D" id="3.30.40.10">
    <property type="entry name" value="Zinc/RING finger domain, C3HC4 (zinc finger)"/>
    <property type="match status" value="1"/>
</dbReference>
<dbReference type="PANTHER" id="PTHR45888:SF4">
    <property type="entry name" value="PHD FINGER PROTEIN 10"/>
    <property type="match status" value="1"/>
</dbReference>
<evidence type="ECO:0000256" key="10">
    <source>
        <dbReference type="SAM" id="MobiDB-lite"/>
    </source>
</evidence>
<sequence>MERSEPTNLLDRPSFTIGQPSPFDTSDAEENSNLEAPLPSDDAQLLIGEESGEASSNKEESPPSQSDSRDENSGEPSKTKIAKTPSRILTTDTTHVQIEPSHVIEYEWPAKSGEFYFIQEQISQLLDVKSFKRKYPEMSRRTVEPSERDHLLAHLNLGESLPPHYSNHLTALQAVEVHDLMSTEYPLIYAEYQKCVADRRKQNLLEKQKELDMIKSDAKKMDELRKKAIQSAFEFNTELQTVKKSERKYFLDVQTSIIQSAANKWYRMPKELSKPSAYPVALIPGQYTSHFKRFSFDKLNRLPLNSVMTNEDLFPPKRELSPVPIRVTEQELARKTAALENGVDHLPAPLLKEENEASDRAGISKDRESKDQTPQKLIRRSSTSSSIASAAKKSRKNSTANNHNLETKQEDISVAGSAMCIVCNQINGEIPLVKCAICVQHMHHNCIDMPRSMVAVVSRYEWSCIDCKMCDVCRKPDQEDAMMCCDTCDRGFHTFCVGLDQPPCGAWMCANCNGKK</sequence>
<feature type="compositionally biased region" description="Basic and acidic residues" evidence="10">
    <location>
        <begin position="351"/>
        <end position="373"/>
    </location>
</feature>
<evidence type="ECO:0000256" key="3">
    <source>
        <dbReference type="ARBA" id="ARBA00022737"/>
    </source>
</evidence>
<gene>
    <name evidence="12" type="ORF">DdX_04030</name>
</gene>
<dbReference type="Pfam" id="PF00628">
    <property type="entry name" value="PHD"/>
    <property type="match status" value="1"/>
</dbReference>
<feature type="domain" description="PHD-type" evidence="11">
    <location>
        <begin position="417"/>
        <end position="470"/>
    </location>
</feature>
<evidence type="ECO:0000256" key="7">
    <source>
        <dbReference type="ARBA" id="ARBA00023163"/>
    </source>
</evidence>
<proteinExistence type="predicted"/>
<evidence type="ECO:0000256" key="9">
    <source>
        <dbReference type="PROSITE-ProRule" id="PRU00146"/>
    </source>
</evidence>
<dbReference type="GO" id="GO:0008270">
    <property type="term" value="F:zinc ion binding"/>
    <property type="evidence" value="ECO:0007669"/>
    <property type="project" value="UniProtKB-KW"/>
</dbReference>
<evidence type="ECO:0000256" key="8">
    <source>
        <dbReference type="ARBA" id="ARBA00023242"/>
    </source>
</evidence>
<keyword evidence="4 9" id="KW-0863">Zinc-finger</keyword>
<dbReference type="PANTHER" id="PTHR45888">
    <property type="entry name" value="HL01030P-RELATED"/>
    <property type="match status" value="1"/>
</dbReference>
<evidence type="ECO:0000256" key="1">
    <source>
        <dbReference type="ARBA" id="ARBA00004123"/>
    </source>
</evidence>
<dbReference type="InterPro" id="IPR011011">
    <property type="entry name" value="Znf_FYVE_PHD"/>
</dbReference>
<feature type="region of interest" description="Disordered" evidence="10">
    <location>
        <begin position="343"/>
        <end position="405"/>
    </location>
</feature>
<dbReference type="Proteomes" id="UP001201812">
    <property type="component" value="Unassembled WGS sequence"/>
</dbReference>
<name>A0AAD4NBF0_9BILA</name>
<evidence type="ECO:0000256" key="5">
    <source>
        <dbReference type="ARBA" id="ARBA00022833"/>
    </source>
</evidence>
<dbReference type="InterPro" id="IPR019787">
    <property type="entry name" value="Znf_PHD-finger"/>
</dbReference>
<dbReference type="PROSITE" id="PS50016">
    <property type="entry name" value="ZF_PHD_2"/>
    <property type="match status" value="2"/>
</dbReference>